<proteinExistence type="predicted"/>
<accession>A0A401NQJ8</accession>
<dbReference type="InterPro" id="IPR024130">
    <property type="entry name" value="DAP1/DAPL1"/>
</dbReference>
<protein>
    <submittedName>
        <fullName evidence="1">Uncharacterized protein</fullName>
    </submittedName>
</protein>
<reference evidence="1 2" key="1">
    <citation type="journal article" date="2018" name="Nat. Ecol. Evol.">
        <title>Shark genomes provide insights into elasmobranch evolution and the origin of vertebrates.</title>
        <authorList>
            <person name="Hara Y"/>
            <person name="Yamaguchi K"/>
            <person name="Onimaru K"/>
            <person name="Kadota M"/>
            <person name="Koyanagi M"/>
            <person name="Keeley SD"/>
            <person name="Tatsumi K"/>
            <person name="Tanaka K"/>
            <person name="Motone F"/>
            <person name="Kageyama Y"/>
            <person name="Nozu R"/>
            <person name="Adachi N"/>
            <person name="Nishimura O"/>
            <person name="Nakagawa R"/>
            <person name="Tanegashima C"/>
            <person name="Kiyatake I"/>
            <person name="Matsumoto R"/>
            <person name="Murakumo K"/>
            <person name="Nishida K"/>
            <person name="Terakita A"/>
            <person name="Kuratani S"/>
            <person name="Sato K"/>
            <person name="Hyodo S Kuraku.S."/>
        </authorList>
    </citation>
    <scope>NUCLEOTIDE SEQUENCE [LARGE SCALE GENOMIC DNA]</scope>
</reference>
<dbReference type="Pfam" id="PF15228">
    <property type="entry name" value="DAP"/>
    <property type="match status" value="1"/>
</dbReference>
<dbReference type="OrthoDB" id="9934354at2759"/>
<dbReference type="STRING" id="75743.A0A401NQJ8"/>
<gene>
    <name evidence="1" type="ORF">scyTo_0004361</name>
</gene>
<sequence>MKENEVGWSKVGGRMKVATKEEESGRAEKTKKCFQSTAINLSKRSFILAKTIDKLSRKFPPEITLQKPQLPLTKIPLPRQLRTIHQPRKC</sequence>
<evidence type="ECO:0000313" key="1">
    <source>
        <dbReference type="EMBL" id="GCB63146.1"/>
    </source>
</evidence>
<dbReference type="Proteomes" id="UP000288216">
    <property type="component" value="Unassembled WGS sequence"/>
</dbReference>
<name>A0A401NQJ8_SCYTO</name>
<comment type="caution">
    <text evidence="1">The sequence shown here is derived from an EMBL/GenBank/DDBJ whole genome shotgun (WGS) entry which is preliminary data.</text>
</comment>
<organism evidence="1 2">
    <name type="scientific">Scyliorhinus torazame</name>
    <name type="common">Cloudy catshark</name>
    <name type="synonym">Catulus torazame</name>
    <dbReference type="NCBI Taxonomy" id="75743"/>
    <lineage>
        <taxon>Eukaryota</taxon>
        <taxon>Metazoa</taxon>
        <taxon>Chordata</taxon>
        <taxon>Craniata</taxon>
        <taxon>Vertebrata</taxon>
        <taxon>Chondrichthyes</taxon>
        <taxon>Elasmobranchii</taxon>
        <taxon>Galeomorphii</taxon>
        <taxon>Galeoidea</taxon>
        <taxon>Carcharhiniformes</taxon>
        <taxon>Scyliorhinidae</taxon>
        <taxon>Scyliorhinus</taxon>
    </lineage>
</organism>
<keyword evidence="2" id="KW-1185">Reference proteome</keyword>
<dbReference type="AlphaFoldDB" id="A0A401NQJ8"/>
<dbReference type="EMBL" id="BFAA01001291">
    <property type="protein sequence ID" value="GCB63146.1"/>
    <property type="molecule type" value="Genomic_DNA"/>
</dbReference>
<evidence type="ECO:0000313" key="2">
    <source>
        <dbReference type="Proteomes" id="UP000288216"/>
    </source>
</evidence>